<dbReference type="InterPro" id="IPR046351">
    <property type="entry name" value="UTP4"/>
</dbReference>
<sequence length="627" mass="70182">MLHRVRIYNPTPVAAKCLAGAPGQLALGREDGTIEIWSTRYSLFCVNIFDTPYKCVEALAYAESPHEKKQLTLYSTGIDGRIVRYNSRGGTEETLLISGSPVWCLEASPSRRKLAAGTEDGFVHIIETNQDILVTSRRLQQKLVGRVLSCCWFSCETRLATGSQDSLKVWDLEKERAIETMQLSRVFKKEQALVFSVVVIEDGRTVVSGDSFGRVIFWDAGTGSQIQSMKLHAADVLILHATGNEVYASGVDPVIFKFFRGEGHWLHQKITQMHTHDIRAIWTEDDRLFTAGVDAQLGVVHLNSQNLHFQRILPPSYSRNIQTHENLILLNYGASVELWTTLPKDKIKMLVNLKAPKSSPFRYSTLCRSSFAVANDRKLMIYKFSLSKDNQLESVEKVYTTELPETCPLQSILLSPSGRRLFCAFQDGRLQMVNVAEETIETKAMLPATPITCSAVGSHLVAFGDVQGNVSLYDHDLKFKCTTPSSSATPVSLRFENDRLYVANNDLTFFEFCTKSEKYALWSDNCLKASAFEEKLAQIRKSMLSADGINDIVITPTNDVLLGFEAKVFHVKKSLVPADLKQGMIASPDFLNAVKLWRHHDDVAVCEISGSQLVSQLPPILKKKRFV</sequence>
<protein>
    <submittedName>
        <fullName evidence="2">U3 small nucleolar RNA-associated protein 4 homolog</fullName>
    </submittedName>
</protein>
<dbReference type="KEGG" id="goe:100904337"/>
<dbReference type="PANTHER" id="PTHR44163:SF1">
    <property type="entry name" value="U3 SMALL NUCLEOLAR RNA-ASSOCIATED PROTEIN 4 HOMOLOG"/>
    <property type="match status" value="1"/>
</dbReference>
<dbReference type="GeneID" id="100904337"/>
<reference evidence="2" key="1">
    <citation type="submission" date="2025-08" db="UniProtKB">
        <authorList>
            <consortium name="RefSeq"/>
        </authorList>
    </citation>
    <scope>IDENTIFICATION</scope>
</reference>
<evidence type="ECO:0000313" key="2">
    <source>
        <dbReference type="RefSeq" id="XP_003747180.1"/>
    </source>
</evidence>
<dbReference type="GO" id="GO:0034455">
    <property type="term" value="C:t-UTP complex"/>
    <property type="evidence" value="ECO:0007669"/>
    <property type="project" value="TreeGrafter"/>
</dbReference>
<gene>
    <name evidence="2" type="primary">LOC100904337</name>
</gene>
<accession>A0AAJ6W008</accession>
<dbReference type="PANTHER" id="PTHR44163">
    <property type="entry name" value="U3 SMALL NUCLEOLAR RNA-ASSOCIATED PROTEIN 4 HOMOLOG"/>
    <property type="match status" value="1"/>
</dbReference>
<evidence type="ECO:0000313" key="1">
    <source>
        <dbReference type="Proteomes" id="UP000694867"/>
    </source>
</evidence>
<dbReference type="InterPro" id="IPR001680">
    <property type="entry name" value="WD40_rpt"/>
</dbReference>
<dbReference type="GO" id="GO:0000462">
    <property type="term" value="P:maturation of SSU-rRNA from tricistronic rRNA transcript (SSU-rRNA, 5.8S rRNA, LSU-rRNA)"/>
    <property type="evidence" value="ECO:0007669"/>
    <property type="project" value="InterPro"/>
</dbReference>
<dbReference type="InterPro" id="IPR036322">
    <property type="entry name" value="WD40_repeat_dom_sf"/>
</dbReference>
<dbReference type="SUPFAM" id="SSF50978">
    <property type="entry name" value="WD40 repeat-like"/>
    <property type="match status" value="1"/>
</dbReference>
<proteinExistence type="predicted"/>
<organism evidence="1 2">
    <name type="scientific">Galendromus occidentalis</name>
    <name type="common">western predatory mite</name>
    <dbReference type="NCBI Taxonomy" id="34638"/>
    <lineage>
        <taxon>Eukaryota</taxon>
        <taxon>Metazoa</taxon>
        <taxon>Ecdysozoa</taxon>
        <taxon>Arthropoda</taxon>
        <taxon>Chelicerata</taxon>
        <taxon>Arachnida</taxon>
        <taxon>Acari</taxon>
        <taxon>Parasitiformes</taxon>
        <taxon>Mesostigmata</taxon>
        <taxon>Gamasina</taxon>
        <taxon>Phytoseioidea</taxon>
        <taxon>Phytoseiidae</taxon>
        <taxon>Typhlodrominae</taxon>
        <taxon>Galendromus</taxon>
    </lineage>
</organism>
<dbReference type="SMART" id="SM00320">
    <property type="entry name" value="WD40"/>
    <property type="match status" value="6"/>
</dbReference>
<dbReference type="InterPro" id="IPR015943">
    <property type="entry name" value="WD40/YVTN_repeat-like_dom_sf"/>
</dbReference>
<dbReference type="AlphaFoldDB" id="A0AAJ6W008"/>
<dbReference type="GO" id="GO:0003723">
    <property type="term" value="F:RNA binding"/>
    <property type="evidence" value="ECO:0007669"/>
    <property type="project" value="TreeGrafter"/>
</dbReference>
<dbReference type="Gene3D" id="2.130.10.10">
    <property type="entry name" value="YVTN repeat-like/Quinoprotein amine dehydrogenase"/>
    <property type="match status" value="2"/>
</dbReference>
<dbReference type="RefSeq" id="XP_003747180.1">
    <property type="nucleotide sequence ID" value="XM_003747132.2"/>
</dbReference>
<dbReference type="SUPFAM" id="SSF101908">
    <property type="entry name" value="Putative isomerase YbhE"/>
    <property type="match status" value="1"/>
</dbReference>
<dbReference type="GO" id="GO:0030686">
    <property type="term" value="C:90S preribosome"/>
    <property type="evidence" value="ECO:0007669"/>
    <property type="project" value="InterPro"/>
</dbReference>
<name>A0AAJ6W008_9ACAR</name>
<keyword evidence="1" id="KW-1185">Reference proteome</keyword>
<dbReference type="Pfam" id="PF00400">
    <property type="entry name" value="WD40"/>
    <property type="match status" value="2"/>
</dbReference>
<dbReference type="GO" id="GO:0032040">
    <property type="term" value="C:small-subunit processome"/>
    <property type="evidence" value="ECO:0007669"/>
    <property type="project" value="TreeGrafter"/>
</dbReference>
<dbReference type="Proteomes" id="UP000694867">
    <property type="component" value="Unplaced"/>
</dbReference>